<dbReference type="AlphaFoldDB" id="A0A9P0GKI6"/>
<evidence type="ECO:0000256" key="3">
    <source>
        <dbReference type="SAM" id="MobiDB-lite"/>
    </source>
</evidence>
<gene>
    <name evidence="5" type="ORF">PHAECO_LOCUS1625</name>
</gene>
<organism evidence="5 6">
    <name type="scientific">Phaedon cochleariae</name>
    <name type="common">Mustard beetle</name>
    <dbReference type="NCBI Taxonomy" id="80249"/>
    <lineage>
        <taxon>Eukaryota</taxon>
        <taxon>Metazoa</taxon>
        <taxon>Ecdysozoa</taxon>
        <taxon>Arthropoda</taxon>
        <taxon>Hexapoda</taxon>
        <taxon>Insecta</taxon>
        <taxon>Pterygota</taxon>
        <taxon>Neoptera</taxon>
        <taxon>Endopterygota</taxon>
        <taxon>Coleoptera</taxon>
        <taxon>Polyphaga</taxon>
        <taxon>Cucujiformia</taxon>
        <taxon>Chrysomeloidea</taxon>
        <taxon>Chrysomelidae</taxon>
        <taxon>Chrysomelinae</taxon>
        <taxon>Chrysomelini</taxon>
        <taxon>Phaedon</taxon>
    </lineage>
</organism>
<dbReference type="Proteomes" id="UP001153737">
    <property type="component" value="Chromosome 10"/>
</dbReference>
<dbReference type="PANTHER" id="PTHR10380">
    <property type="entry name" value="CUTICLE PROTEIN"/>
    <property type="match status" value="1"/>
</dbReference>
<evidence type="ECO:0000256" key="1">
    <source>
        <dbReference type="ARBA" id="ARBA00022460"/>
    </source>
</evidence>
<evidence type="ECO:0000256" key="4">
    <source>
        <dbReference type="SAM" id="SignalP"/>
    </source>
</evidence>
<feature type="signal peptide" evidence="4">
    <location>
        <begin position="1"/>
        <end position="20"/>
    </location>
</feature>
<evidence type="ECO:0000313" key="5">
    <source>
        <dbReference type="EMBL" id="CAH1117694.1"/>
    </source>
</evidence>
<keyword evidence="4" id="KW-0732">Signal</keyword>
<protein>
    <recommendedName>
        <fullName evidence="7">Protein lethal(3)malignant blood neoplasm 1</fullName>
    </recommendedName>
</protein>
<evidence type="ECO:0008006" key="7">
    <source>
        <dbReference type="Google" id="ProtNLM"/>
    </source>
</evidence>
<dbReference type="GO" id="GO:0062129">
    <property type="term" value="C:chitin-based extracellular matrix"/>
    <property type="evidence" value="ECO:0007669"/>
    <property type="project" value="TreeGrafter"/>
</dbReference>
<sequence>MNPIFQVPIFLILTLTFIICQKGSDEGRPYEFGFTIEGQQHRHEKKDENGIIQGEFGFITADGIYHVTVYATDENGNFKILSMKNIRISAPLDGSPATGPISPEANKYLKKSNKPESPMTQPSSQPQPQQYQRLEQQPRPLITVMASTPKSQAVFTTKPTVKPACAGCGYVTTSRTTITPDIGSKSFSTIVEGVVPQSDKVPSQYSSGVSVQYPSSTTSQNANGISSQYPNVGSPLNSTRGYQSPIILNQSPPDVEILPPNFQHSIHVPDPNEHLMPIQDNKKQQEPVYGYQNDQNSSLPTIISDKHSGDLLVPGNNGQVSGRPTDQLVSLGNQTNQKEYVDILANLPDTGMIPNLAGRSGQLNAPPASTETSKLPPITVSDNSIHVGGTHPQDIPIQNKFPGMVDGLPNGVEEKDVTNILYRFKYTVGFHGHYEKGLKDGTKIGGYFINGRDGFSRVVTYVADENGYRPKFKLINLGLDSVDTPKEDTEKTFGLKSFEFIWYPIE</sequence>
<dbReference type="GO" id="GO:0008010">
    <property type="term" value="F:structural constituent of chitin-based larval cuticle"/>
    <property type="evidence" value="ECO:0007669"/>
    <property type="project" value="TreeGrafter"/>
</dbReference>
<reference evidence="5" key="2">
    <citation type="submission" date="2022-10" db="EMBL/GenBank/DDBJ databases">
        <authorList>
            <consortium name="ENA_rothamsted_submissions"/>
            <consortium name="culmorum"/>
            <person name="King R."/>
        </authorList>
    </citation>
    <scope>NUCLEOTIDE SEQUENCE</scope>
</reference>
<feature type="compositionally biased region" description="Low complexity" evidence="3">
    <location>
        <begin position="115"/>
        <end position="133"/>
    </location>
</feature>
<feature type="region of interest" description="Disordered" evidence="3">
    <location>
        <begin position="92"/>
        <end position="133"/>
    </location>
</feature>
<reference evidence="5" key="1">
    <citation type="submission" date="2022-01" db="EMBL/GenBank/DDBJ databases">
        <authorList>
            <person name="King R."/>
        </authorList>
    </citation>
    <scope>NUCLEOTIDE SEQUENCE</scope>
</reference>
<keyword evidence="1 2" id="KW-0193">Cuticle</keyword>
<feature type="chain" id="PRO_5040110361" description="Protein lethal(3)malignant blood neoplasm 1" evidence="4">
    <location>
        <begin position="21"/>
        <end position="506"/>
    </location>
</feature>
<evidence type="ECO:0000313" key="6">
    <source>
        <dbReference type="Proteomes" id="UP001153737"/>
    </source>
</evidence>
<dbReference type="EMBL" id="OU896716">
    <property type="protein sequence ID" value="CAH1117694.1"/>
    <property type="molecule type" value="Genomic_DNA"/>
</dbReference>
<dbReference type="InterPro" id="IPR031311">
    <property type="entry name" value="CHIT_BIND_RR_consensus"/>
</dbReference>
<proteinExistence type="predicted"/>
<accession>A0A9P0GKI6</accession>
<dbReference type="InterPro" id="IPR050468">
    <property type="entry name" value="Cuticle_Struct_Prot"/>
</dbReference>
<keyword evidence="6" id="KW-1185">Reference proteome</keyword>
<dbReference type="PROSITE" id="PS51155">
    <property type="entry name" value="CHIT_BIND_RR_2"/>
    <property type="match status" value="2"/>
</dbReference>
<name>A0A9P0GKI6_PHACE</name>
<dbReference type="PROSITE" id="PS00233">
    <property type="entry name" value="CHIT_BIND_RR_1"/>
    <property type="match status" value="1"/>
</dbReference>
<dbReference type="InterPro" id="IPR000618">
    <property type="entry name" value="Insect_cuticle"/>
</dbReference>
<dbReference type="Pfam" id="PF00379">
    <property type="entry name" value="Chitin_bind_4"/>
    <property type="match status" value="2"/>
</dbReference>
<evidence type="ECO:0000256" key="2">
    <source>
        <dbReference type="PROSITE-ProRule" id="PRU00497"/>
    </source>
</evidence>
<dbReference type="PANTHER" id="PTHR10380:SF119">
    <property type="entry name" value="PROTEIN LETHAL(3)MALIGNANT BLOOD NEOPLASM 1"/>
    <property type="match status" value="1"/>
</dbReference>